<sequence>MYRNNDPENPAGKIEDSKLSSSLKLVPLKKSFSKELFVICGVVIRTIRLIVLELLIKRIRKTWLNWRYNMKGLIGMSNFMKEFFRAFIRKFYYSQYDYSSTKTQNNIPFHLFIQQKLIDSKDSATFRFILHNAIGLIQIYV</sequence>
<dbReference type="AlphaFoldDB" id="A0A397TA96"/>
<name>A0A397TA96_9GLOM</name>
<dbReference type="EMBL" id="QKYT01000066">
    <property type="protein sequence ID" value="RIA95190.1"/>
    <property type="molecule type" value="Genomic_DNA"/>
</dbReference>
<gene>
    <name evidence="1" type="ORF">C1645_817036</name>
</gene>
<evidence type="ECO:0000313" key="1">
    <source>
        <dbReference type="EMBL" id="RIA95190.1"/>
    </source>
</evidence>
<proteinExistence type="predicted"/>
<protein>
    <submittedName>
        <fullName evidence="1">Uncharacterized protein</fullName>
    </submittedName>
</protein>
<organism evidence="1 2">
    <name type="scientific">Glomus cerebriforme</name>
    <dbReference type="NCBI Taxonomy" id="658196"/>
    <lineage>
        <taxon>Eukaryota</taxon>
        <taxon>Fungi</taxon>
        <taxon>Fungi incertae sedis</taxon>
        <taxon>Mucoromycota</taxon>
        <taxon>Glomeromycotina</taxon>
        <taxon>Glomeromycetes</taxon>
        <taxon>Glomerales</taxon>
        <taxon>Glomeraceae</taxon>
        <taxon>Glomus</taxon>
    </lineage>
</organism>
<comment type="caution">
    <text evidence="1">The sequence shown here is derived from an EMBL/GenBank/DDBJ whole genome shotgun (WGS) entry which is preliminary data.</text>
</comment>
<evidence type="ECO:0000313" key="2">
    <source>
        <dbReference type="Proteomes" id="UP000265703"/>
    </source>
</evidence>
<reference evidence="1 2" key="1">
    <citation type="submission" date="2018-06" db="EMBL/GenBank/DDBJ databases">
        <title>Comparative genomics reveals the genomic features of Rhizophagus irregularis, R. cerebriforme, R. diaphanum and Gigaspora rosea, and their symbiotic lifestyle signature.</title>
        <authorList>
            <person name="Morin E."/>
            <person name="San Clemente H."/>
            <person name="Chen E.C.H."/>
            <person name="De La Providencia I."/>
            <person name="Hainaut M."/>
            <person name="Kuo A."/>
            <person name="Kohler A."/>
            <person name="Murat C."/>
            <person name="Tang N."/>
            <person name="Roy S."/>
            <person name="Loubradou J."/>
            <person name="Henrissat B."/>
            <person name="Grigoriev I.V."/>
            <person name="Corradi N."/>
            <person name="Roux C."/>
            <person name="Martin F.M."/>
        </authorList>
    </citation>
    <scope>NUCLEOTIDE SEQUENCE [LARGE SCALE GENOMIC DNA]</scope>
    <source>
        <strain evidence="1 2">DAOM 227022</strain>
    </source>
</reference>
<keyword evidence="2" id="KW-1185">Reference proteome</keyword>
<accession>A0A397TA96</accession>
<dbReference type="Proteomes" id="UP000265703">
    <property type="component" value="Unassembled WGS sequence"/>
</dbReference>